<gene>
    <name evidence="1" type="ORF">SCHPADRAFT_723523</name>
</gene>
<accession>A0A0H2R2E1</accession>
<dbReference type="AlphaFoldDB" id="A0A0H2R2E1"/>
<dbReference type="InParanoid" id="A0A0H2R2E1"/>
<dbReference type="Proteomes" id="UP000053477">
    <property type="component" value="Unassembled WGS sequence"/>
</dbReference>
<dbReference type="EMBL" id="KQ086298">
    <property type="protein sequence ID" value="KLO05512.1"/>
    <property type="molecule type" value="Genomic_DNA"/>
</dbReference>
<reference evidence="1 2" key="1">
    <citation type="submission" date="2015-04" db="EMBL/GenBank/DDBJ databases">
        <title>Complete genome sequence of Schizopora paradoxa KUC8140, a cosmopolitan wood degrader in East Asia.</title>
        <authorList>
            <consortium name="DOE Joint Genome Institute"/>
            <person name="Min B."/>
            <person name="Park H."/>
            <person name="Jang Y."/>
            <person name="Kim J.-J."/>
            <person name="Kim K.H."/>
            <person name="Pangilinan J."/>
            <person name="Lipzen A."/>
            <person name="Riley R."/>
            <person name="Grigoriev I.V."/>
            <person name="Spatafora J.W."/>
            <person name="Choi I.-G."/>
        </authorList>
    </citation>
    <scope>NUCLEOTIDE SEQUENCE [LARGE SCALE GENOMIC DNA]</scope>
    <source>
        <strain evidence="1 2">KUC8140</strain>
    </source>
</reference>
<organism evidence="1 2">
    <name type="scientific">Schizopora paradoxa</name>
    <dbReference type="NCBI Taxonomy" id="27342"/>
    <lineage>
        <taxon>Eukaryota</taxon>
        <taxon>Fungi</taxon>
        <taxon>Dikarya</taxon>
        <taxon>Basidiomycota</taxon>
        <taxon>Agaricomycotina</taxon>
        <taxon>Agaricomycetes</taxon>
        <taxon>Hymenochaetales</taxon>
        <taxon>Schizoporaceae</taxon>
        <taxon>Schizopora</taxon>
    </lineage>
</organism>
<name>A0A0H2R2E1_9AGAM</name>
<protein>
    <submittedName>
        <fullName evidence="1">Uncharacterized protein</fullName>
    </submittedName>
</protein>
<sequence length="179" mass="20169">MGEADELVTRVEYVPTLLNTACKSCILASPAAFVQRRNSNVNPHPSLIRGHGATPLVERTSIRLCIVSGALVVKRCRWELQGHGNASRRRSRGVHASRLRVEALQGARRGDEMVKGEGGIRRRRSAVNQDARPLLTRPYIAFAYEWLRDEGWREEYNGIPRCRTRRGRHVHVRAVIASA</sequence>
<proteinExistence type="predicted"/>
<evidence type="ECO:0000313" key="2">
    <source>
        <dbReference type="Proteomes" id="UP000053477"/>
    </source>
</evidence>
<evidence type="ECO:0000313" key="1">
    <source>
        <dbReference type="EMBL" id="KLO05512.1"/>
    </source>
</evidence>
<keyword evidence="2" id="KW-1185">Reference proteome</keyword>